<evidence type="ECO:0000313" key="6">
    <source>
        <dbReference type="Proteomes" id="UP000011820"/>
    </source>
</evidence>
<dbReference type="SMART" id="SM00072">
    <property type="entry name" value="GuKc"/>
    <property type="match status" value="1"/>
</dbReference>
<keyword evidence="6" id="KW-1185">Reference proteome</keyword>
<keyword evidence="3 5" id="KW-0418">Kinase</keyword>
<keyword evidence="2" id="KW-0808">Transferase</keyword>
<evidence type="ECO:0000259" key="4">
    <source>
        <dbReference type="PROSITE" id="PS50052"/>
    </source>
</evidence>
<dbReference type="InterPro" id="IPR008145">
    <property type="entry name" value="GK/Ca_channel_bsu"/>
</dbReference>
<dbReference type="Gene3D" id="3.40.50.300">
    <property type="entry name" value="P-loop containing nucleotide triphosphate hydrolases"/>
    <property type="match status" value="1"/>
</dbReference>
<dbReference type="InterPro" id="IPR020590">
    <property type="entry name" value="Guanylate_kinase_CS"/>
</dbReference>
<dbReference type="GeneID" id="93077406"/>
<dbReference type="InterPro" id="IPR008144">
    <property type="entry name" value="Guanylate_kin-like_dom"/>
</dbReference>
<dbReference type="Proteomes" id="UP000011820">
    <property type="component" value="Chromosome"/>
</dbReference>
<gene>
    <name evidence="5" type="ORF">WSI_05365</name>
</gene>
<dbReference type="InterPro" id="IPR027417">
    <property type="entry name" value="P-loop_NTPase"/>
</dbReference>
<dbReference type="CDD" id="cd00071">
    <property type="entry name" value="GMPK"/>
    <property type="match status" value="1"/>
</dbReference>
<comment type="similarity">
    <text evidence="1">Belongs to the guanylate kinase family.</text>
</comment>
<dbReference type="EMBL" id="CP004005">
    <property type="protein sequence ID" value="AGH17430.1"/>
    <property type="molecule type" value="Genomic_DNA"/>
</dbReference>
<sequence length="190" mass="21996">MAHIFVLIGASGVGKTTLARSVIKAVDKLIMPVGVTTRPPRWDERNGIDYRFLSHKKFQQWIQEGKFIETAFCRNEQYGLLKDDILNPLDNGFDILTILTNEGLKEFEKLFDQQIVSLFIAPPSVQVLKKRRRQRGNWKVITEEDDIFGRNRAYDFKIINDHLGIACQKICQIREWVKTKNHSDIPSLIP</sequence>
<proteinExistence type="inferred from homology"/>
<evidence type="ECO:0000256" key="3">
    <source>
        <dbReference type="ARBA" id="ARBA00022777"/>
    </source>
</evidence>
<dbReference type="GO" id="GO:0016301">
    <property type="term" value="F:kinase activity"/>
    <property type="evidence" value="ECO:0007669"/>
    <property type="project" value="UniProtKB-KW"/>
</dbReference>
<dbReference type="PANTHER" id="PTHR23117:SF13">
    <property type="entry name" value="GUANYLATE KINASE"/>
    <property type="match status" value="1"/>
</dbReference>
<accession>A0ABM5NHF6</accession>
<feature type="domain" description="Guanylate kinase-like" evidence="4">
    <location>
        <begin position="2"/>
        <end position="175"/>
    </location>
</feature>
<name>A0ABM5NHF6_LIBAS</name>
<reference evidence="5 6" key="1">
    <citation type="journal article" date="2013" name="Genome Announc.">
        <title>Complete Genome Sequence of a Chinese Strain of 'Candidatus Liberibacter asiaticus'.</title>
        <authorList>
            <person name="Lin H."/>
            <person name="Han C.S."/>
            <person name="Liu B."/>
            <person name="Lou B."/>
            <person name="Bai X."/>
            <person name="Deng C."/>
            <person name="Civerolo E.L."/>
            <person name="Gupta G."/>
        </authorList>
    </citation>
    <scope>NUCLEOTIDE SEQUENCE [LARGE SCALE GENOMIC DNA]</scope>
    <source>
        <strain evidence="6">gxpsy</strain>
    </source>
</reference>
<protein>
    <submittedName>
        <fullName evidence="5">Guanylate kinase</fullName>
    </submittedName>
</protein>
<evidence type="ECO:0000256" key="2">
    <source>
        <dbReference type="ARBA" id="ARBA00022679"/>
    </source>
</evidence>
<organism evidence="5 6">
    <name type="scientific">Candidatus Liberibacter asiaticus str. gxpsy</name>
    <dbReference type="NCBI Taxonomy" id="1174529"/>
    <lineage>
        <taxon>Bacteria</taxon>
        <taxon>Pseudomonadati</taxon>
        <taxon>Pseudomonadota</taxon>
        <taxon>Alphaproteobacteria</taxon>
        <taxon>Hyphomicrobiales</taxon>
        <taxon>Rhizobiaceae</taxon>
        <taxon>Liberibacter</taxon>
    </lineage>
</organism>
<evidence type="ECO:0000313" key="5">
    <source>
        <dbReference type="EMBL" id="AGH17430.1"/>
    </source>
</evidence>
<dbReference type="RefSeq" id="WP_015453025.1">
    <property type="nucleotide sequence ID" value="NC_020549.1"/>
</dbReference>
<dbReference type="PROSITE" id="PS00856">
    <property type="entry name" value="GUANYLATE_KINASE_1"/>
    <property type="match status" value="1"/>
</dbReference>
<dbReference type="SUPFAM" id="SSF52540">
    <property type="entry name" value="P-loop containing nucleoside triphosphate hydrolases"/>
    <property type="match status" value="1"/>
</dbReference>
<dbReference type="PANTHER" id="PTHR23117">
    <property type="entry name" value="GUANYLATE KINASE-RELATED"/>
    <property type="match status" value="1"/>
</dbReference>
<evidence type="ECO:0000256" key="1">
    <source>
        <dbReference type="ARBA" id="ARBA00005790"/>
    </source>
</evidence>
<dbReference type="PROSITE" id="PS50052">
    <property type="entry name" value="GUANYLATE_KINASE_2"/>
    <property type="match status" value="1"/>
</dbReference>
<dbReference type="Pfam" id="PF00625">
    <property type="entry name" value="Guanylate_kin"/>
    <property type="match status" value="1"/>
</dbReference>